<keyword evidence="2" id="KW-1185">Reference proteome</keyword>
<accession>A0A1J6IW32</accession>
<comment type="caution">
    <text evidence="1">The sequence shown here is derived from an EMBL/GenBank/DDBJ whole genome shotgun (WGS) entry which is preliminary data.</text>
</comment>
<dbReference type="AlphaFoldDB" id="A0A1J6IW32"/>
<proteinExistence type="predicted"/>
<protein>
    <submittedName>
        <fullName evidence="1">Uncharacterized protein</fullName>
    </submittedName>
</protein>
<dbReference type="Gramene" id="OIT08990">
    <property type="protein sequence ID" value="OIT08990"/>
    <property type="gene ID" value="A4A49_43915"/>
</dbReference>
<evidence type="ECO:0000313" key="1">
    <source>
        <dbReference type="EMBL" id="OIT08990.1"/>
    </source>
</evidence>
<reference evidence="1" key="1">
    <citation type="submission" date="2016-11" db="EMBL/GenBank/DDBJ databases">
        <title>The genome of Nicotiana attenuata.</title>
        <authorList>
            <person name="Xu S."/>
            <person name="Brockmoeller T."/>
            <person name="Gaquerel E."/>
            <person name="Navarro A."/>
            <person name="Kuhl H."/>
            <person name="Gase K."/>
            <person name="Ling Z."/>
            <person name="Zhou W."/>
            <person name="Kreitzer C."/>
            <person name="Stanke M."/>
            <person name="Tang H."/>
            <person name="Lyons E."/>
            <person name="Pandey P."/>
            <person name="Pandey S.P."/>
            <person name="Timmermann B."/>
            <person name="Baldwin I.T."/>
        </authorList>
    </citation>
    <scope>NUCLEOTIDE SEQUENCE [LARGE SCALE GENOMIC DNA]</scope>
    <source>
        <strain evidence="1">UT</strain>
    </source>
</reference>
<evidence type="ECO:0000313" key="2">
    <source>
        <dbReference type="Proteomes" id="UP000187609"/>
    </source>
</evidence>
<gene>
    <name evidence="1" type="ORF">A4A49_43915</name>
</gene>
<organism evidence="1 2">
    <name type="scientific">Nicotiana attenuata</name>
    <name type="common">Coyote tobacco</name>
    <dbReference type="NCBI Taxonomy" id="49451"/>
    <lineage>
        <taxon>Eukaryota</taxon>
        <taxon>Viridiplantae</taxon>
        <taxon>Streptophyta</taxon>
        <taxon>Embryophyta</taxon>
        <taxon>Tracheophyta</taxon>
        <taxon>Spermatophyta</taxon>
        <taxon>Magnoliopsida</taxon>
        <taxon>eudicotyledons</taxon>
        <taxon>Gunneridae</taxon>
        <taxon>Pentapetalae</taxon>
        <taxon>asterids</taxon>
        <taxon>lamiids</taxon>
        <taxon>Solanales</taxon>
        <taxon>Solanaceae</taxon>
        <taxon>Nicotianoideae</taxon>
        <taxon>Nicotianeae</taxon>
        <taxon>Nicotiana</taxon>
    </lineage>
</organism>
<dbReference type="Proteomes" id="UP000187609">
    <property type="component" value="Unassembled WGS sequence"/>
</dbReference>
<dbReference type="EMBL" id="MJEQ01022594">
    <property type="protein sequence ID" value="OIT08990.1"/>
    <property type="molecule type" value="Genomic_DNA"/>
</dbReference>
<sequence length="135" mass="15492">MHMLLIPTQIRQPEQENFAKTSKELIELLSAVTLTCFSKPLTHKPNLTSIKPVEIRQIQDRMIFELKHNKKLAHICTSGRIHSDSSSTQTNNKLLLTLELQHFRNSKQSYLLILSPPPTLITPKSKIRGRVSQRT</sequence>
<name>A0A1J6IW32_NICAT</name>